<dbReference type="EMBL" id="PNXY01000037">
    <property type="protein sequence ID" value="PMS24211.1"/>
    <property type="molecule type" value="Genomic_DNA"/>
</dbReference>
<sequence>MNIKDEFHHSPRIEAAKAANEEDAVLWRWFSALIDEGRLRWCRSSSGWLVSVDHKHVATEPDFDSAIRAAKSQVSVVTELKKQRSRRVKIQSNSKAHMSVDG</sequence>
<comment type="caution">
    <text evidence="1">The sequence shown here is derived from an EMBL/GenBank/DDBJ whole genome shotgun (WGS) entry which is preliminary data.</text>
</comment>
<protein>
    <submittedName>
        <fullName evidence="1">Uncharacterized protein</fullName>
    </submittedName>
</protein>
<reference evidence="1 2" key="1">
    <citation type="submission" date="2018-01" db="EMBL/GenBank/DDBJ databases">
        <title>Whole genome analyses suggest that Burkholderia sensu lato contains two further novel genera in the rhizoxinica-symbiotica group Mycetohabitans gen. nov., and Trinickia gen. nov.: implications for the evolution of diazotrophy and nodulation in the Burkholderiaceae.</title>
        <authorList>
            <person name="Estrada-de los Santos P."/>
            <person name="Palmer M."/>
            <person name="Chavez-Ramirez B."/>
            <person name="Beukes C."/>
            <person name="Steenkamp E.T."/>
            <person name="Hirsch A.M."/>
            <person name="Manyaka P."/>
            <person name="Maluk M."/>
            <person name="Lafos M."/>
            <person name="Crook M."/>
            <person name="Gross E."/>
            <person name="Simon M.F."/>
            <person name="Bueno dos Reis Junior F."/>
            <person name="Poole P.S."/>
            <person name="Venter S.N."/>
            <person name="James E.K."/>
        </authorList>
    </citation>
    <scope>NUCLEOTIDE SEQUENCE [LARGE SCALE GENOMIC DNA]</scope>
    <source>
        <strain evidence="1 2">WSM 3937</strain>
    </source>
</reference>
<accession>A0ABX4UVM5</accession>
<gene>
    <name evidence="1" type="ORF">C0Z16_31780</name>
</gene>
<name>A0ABX4UVM5_9BURK</name>
<keyword evidence="2" id="KW-1185">Reference proteome</keyword>
<organism evidence="1 2">
    <name type="scientific">Paraburkholderia rhynchosiae</name>
    <dbReference type="NCBI Taxonomy" id="487049"/>
    <lineage>
        <taxon>Bacteria</taxon>
        <taxon>Pseudomonadati</taxon>
        <taxon>Pseudomonadota</taxon>
        <taxon>Betaproteobacteria</taxon>
        <taxon>Burkholderiales</taxon>
        <taxon>Burkholderiaceae</taxon>
        <taxon>Paraburkholderia</taxon>
    </lineage>
</organism>
<proteinExistence type="predicted"/>
<dbReference type="Proteomes" id="UP000235659">
    <property type="component" value="Unassembled WGS sequence"/>
</dbReference>
<evidence type="ECO:0000313" key="2">
    <source>
        <dbReference type="Proteomes" id="UP000235659"/>
    </source>
</evidence>
<evidence type="ECO:0000313" key="1">
    <source>
        <dbReference type="EMBL" id="PMS24211.1"/>
    </source>
</evidence>